<dbReference type="SUPFAM" id="SSF111369">
    <property type="entry name" value="HlyD-like secretion proteins"/>
    <property type="match status" value="1"/>
</dbReference>
<comment type="similarity">
    <text evidence="1">Belongs to the membrane fusion protein (MFP) (TC 8.A.1) family.</text>
</comment>
<dbReference type="InterPro" id="IPR058625">
    <property type="entry name" value="MdtA-like_BSH"/>
</dbReference>
<evidence type="ECO:0000256" key="1">
    <source>
        <dbReference type="ARBA" id="ARBA00009477"/>
    </source>
</evidence>
<dbReference type="Gene3D" id="1.10.287.470">
    <property type="entry name" value="Helix hairpin bin"/>
    <property type="match status" value="1"/>
</dbReference>
<gene>
    <name evidence="3" type="ORF">BLL52_3655</name>
</gene>
<evidence type="ECO:0000259" key="2">
    <source>
        <dbReference type="Pfam" id="PF25917"/>
    </source>
</evidence>
<protein>
    <submittedName>
        <fullName evidence="3">Putative efflux transporter, RND family, MFP subunit</fullName>
    </submittedName>
</protein>
<dbReference type="InterPro" id="IPR006143">
    <property type="entry name" value="RND_pump_MFP"/>
</dbReference>
<dbReference type="STRING" id="81479.RA876_12150"/>
<dbReference type="PANTHER" id="PTHR30469">
    <property type="entry name" value="MULTIDRUG RESISTANCE PROTEIN MDTA"/>
    <property type="match status" value="1"/>
</dbReference>
<name>A0A1Q8YA69_9BURK</name>
<accession>A0A1Q8YA69</accession>
<dbReference type="GO" id="GO:0015562">
    <property type="term" value="F:efflux transmembrane transporter activity"/>
    <property type="evidence" value="ECO:0007669"/>
    <property type="project" value="TreeGrafter"/>
</dbReference>
<dbReference type="Proteomes" id="UP000185911">
    <property type="component" value="Unassembled WGS sequence"/>
</dbReference>
<dbReference type="AlphaFoldDB" id="A0A1Q8YA69"/>
<dbReference type="NCBIfam" id="TIGR01730">
    <property type="entry name" value="RND_mfp"/>
    <property type="match status" value="1"/>
</dbReference>
<dbReference type="EMBL" id="MSYM01000018">
    <property type="protein sequence ID" value="OLP04839.1"/>
    <property type="molecule type" value="Genomic_DNA"/>
</dbReference>
<evidence type="ECO:0000313" key="3">
    <source>
        <dbReference type="EMBL" id="OLP04839.1"/>
    </source>
</evidence>
<feature type="domain" description="Multidrug resistance protein MdtA-like barrel-sandwich hybrid" evidence="2">
    <location>
        <begin position="77"/>
        <end position="205"/>
    </location>
</feature>
<keyword evidence="4" id="KW-1185">Reference proteome</keyword>
<proteinExistence type="inferred from homology"/>
<sequence length="380" mass="39369">MKPWIKWTATGLVIAILAGGTLRTLSARKDKQAALDAQQLAQTTQISISLVPGDLITASQRQLPLNVAISGTVAAVNTAMIKARVAGELQGLKVREGDPVRAGQVLGQIDATEPDARLRQARQQAQAAKAQVDIAQRTQDNNQALVAQGFISGTALSASQASLAAAQANYAAAQSGADVSAKSVSDTVLRSPIDGFVSQRLAQPGERLGVDSRILEVVDLSRLEMQAELSVADAQQVQVGQTAQLQVQGLEEPIAAKVVRINPSASVGSRAVVVYLAIVPGSSLRHGLFAQGLLSTGTLSTVAVPLSAVRTDKPQPYVQVVRDGKVQHLTVTLGARSEVDGQTLVSLSGLPEGASVLAGTVGMLREGTSVKVPPAAQEAS</sequence>
<reference evidence="3 4" key="1">
    <citation type="submission" date="2017-01" db="EMBL/GenBank/DDBJ databases">
        <title>Genome sequence of Rhodoferax antarcticus ANT.BR, a psychrophilic purple nonsulfur bacterium from an Antarctic microbial mat.</title>
        <authorList>
            <person name="Baker J."/>
            <person name="Riester C."/>
            <person name="Skinner B."/>
            <person name="Newell A."/>
            <person name="Swingley W."/>
            <person name="Madigan M."/>
            <person name="Jung D."/>
            <person name="Asao M."/>
            <person name="Chen M."/>
            <person name="Loughlin P."/>
            <person name="Pan H."/>
            <person name="Lin S."/>
            <person name="Li N."/>
            <person name="Shaw J."/>
            <person name="Prado M."/>
            <person name="Sherman C."/>
            <person name="Li X."/>
            <person name="Tang J."/>
            <person name="Blankenship R."/>
            <person name="Zhao T."/>
            <person name="Touchman J."/>
            <person name="Sattley M."/>
        </authorList>
    </citation>
    <scope>NUCLEOTIDE SEQUENCE [LARGE SCALE GENOMIC DNA]</scope>
    <source>
        <strain evidence="3 4">ANT.BR</strain>
    </source>
</reference>
<dbReference type="Gene3D" id="2.40.420.20">
    <property type="match status" value="1"/>
</dbReference>
<dbReference type="Gene3D" id="2.40.30.170">
    <property type="match status" value="1"/>
</dbReference>
<organism evidence="3 4">
    <name type="scientific">Rhodoferax antarcticus ANT.BR</name>
    <dbReference type="NCBI Taxonomy" id="1111071"/>
    <lineage>
        <taxon>Bacteria</taxon>
        <taxon>Pseudomonadati</taxon>
        <taxon>Pseudomonadota</taxon>
        <taxon>Betaproteobacteria</taxon>
        <taxon>Burkholderiales</taxon>
        <taxon>Comamonadaceae</taxon>
        <taxon>Rhodoferax</taxon>
    </lineage>
</organism>
<evidence type="ECO:0000313" key="4">
    <source>
        <dbReference type="Proteomes" id="UP000185911"/>
    </source>
</evidence>
<dbReference type="RefSeq" id="WP_075587774.1">
    <property type="nucleotide sequence ID" value="NZ_MSYM01000018.1"/>
</dbReference>
<dbReference type="Pfam" id="PF25917">
    <property type="entry name" value="BSH_RND"/>
    <property type="match status" value="1"/>
</dbReference>
<comment type="caution">
    <text evidence="3">The sequence shown here is derived from an EMBL/GenBank/DDBJ whole genome shotgun (WGS) entry which is preliminary data.</text>
</comment>
<dbReference type="GO" id="GO:1990281">
    <property type="term" value="C:efflux pump complex"/>
    <property type="evidence" value="ECO:0007669"/>
    <property type="project" value="TreeGrafter"/>
</dbReference>
<dbReference type="PANTHER" id="PTHR30469:SF15">
    <property type="entry name" value="HLYD FAMILY OF SECRETION PROTEINS"/>
    <property type="match status" value="1"/>
</dbReference>
<dbReference type="Gene3D" id="2.40.50.100">
    <property type="match status" value="1"/>
</dbReference>